<proteinExistence type="predicted"/>
<protein>
    <submittedName>
        <fullName evidence="1">Uncharacterized protein</fullName>
    </submittedName>
</protein>
<reference evidence="1 2" key="1">
    <citation type="submission" date="2019-07" db="EMBL/GenBank/DDBJ databases">
        <title>Whole genome shotgun sequence of Microvirga aerophila NBRC 106136.</title>
        <authorList>
            <person name="Hosoyama A."/>
            <person name="Uohara A."/>
            <person name="Ohji S."/>
            <person name="Ichikawa N."/>
        </authorList>
    </citation>
    <scope>NUCLEOTIDE SEQUENCE [LARGE SCALE GENOMIC DNA]</scope>
    <source>
        <strain evidence="1 2">NBRC 106136</strain>
    </source>
</reference>
<gene>
    <name evidence="1" type="ORF">MAE02_68680</name>
</gene>
<dbReference type="AlphaFoldDB" id="A0A512C4L5"/>
<dbReference type="Proteomes" id="UP000321085">
    <property type="component" value="Unassembled WGS sequence"/>
</dbReference>
<accession>A0A512C4L5</accession>
<organism evidence="1 2">
    <name type="scientific">Microvirga aerophila</name>
    <dbReference type="NCBI Taxonomy" id="670291"/>
    <lineage>
        <taxon>Bacteria</taxon>
        <taxon>Pseudomonadati</taxon>
        <taxon>Pseudomonadota</taxon>
        <taxon>Alphaproteobacteria</taxon>
        <taxon>Hyphomicrobiales</taxon>
        <taxon>Methylobacteriaceae</taxon>
        <taxon>Microvirga</taxon>
    </lineage>
</organism>
<evidence type="ECO:0000313" key="2">
    <source>
        <dbReference type="Proteomes" id="UP000321085"/>
    </source>
</evidence>
<comment type="caution">
    <text evidence="1">The sequence shown here is derived from an EMBL/GenBank/DDBJ whole genome shotgun (WGS) entry which is preliminary data.</text>
</comment>
<evidence type="ECO:0000313" key="1">
    <source>
        <dbReference type="EMBL" id="GEO19172.1"/>
    </source>
</evidence>
<sequence>MTKGSDGSTGISLQREYTFQNYLEKLSAGVMYLYSLSRAISSCPR</sequence>
<dbReference type="EMBL" id="BJYU01000344">
    <property type="protein sequence ID" value="GEO19172.1"/>
    <property type="molecule type" value="Genomic_DNA"/>
</dbReference>
<keyword evidence="2" id="KW-1185">Reference proteome</keyword>
<name>A0A512C4L5_9HYPH</name>